<dbReference type="Pfam" id="PF02698">
    <property type="entry name" value="DUF218"/>
    <property type="match status" value="1"/>
</dbReference>
<dbReference type="Gene3D" id="3.40.50.620">
    <property type="entry name" value="HUPs"/>
    <property type="match status" value="1"/>
</dbReference>
<dbReference type="PANTHER" id="PTHR30336:SF20">
    <property type="entry name" value="DUF218 DOMAIN-CONTAINING PROTEIN"/>
    <property type="match status" value="1"/>
</dbReference>
<feature type="domain" description="DUF218" evidence="2">
    <location>
        <begin position="38"/>
        <end position="212"/>
    </location>
</feature>
<protein>
    <submittedName>
        <fullName evidence="3">Uncharacterized SAM-binding protein YcdF (DUF218 family)</fullName>
    </submittedName>
</protein>
<dbReference type="AlphaFoldDB" id="A0AAJ1WQY2"/>
<dbReference type="RefSeq" id="WP_307253367.1">
    <property type="nucleotide sequence ID" value="NZ_JAUSUV010000008.1"/>
</dbReference>
<proteinExistence type="predicted"/>
<dbReference type="InterPro" id="IPR051599">
    <property type="entry name" value="Cell_Envelope_Assoc"/>
</dbReference>
<gene>
    <name evidence="3" type="ORF">J2Z48_002186</name>
</gene>
<dbReference type="CDD" id="cd06259">
    <property type="entry name" value="YdcF-like"/>
    <property type="match status" value="1"/>
</dbReference>
<dbReference type="PANTHER" id="PTHR30336">
    <property type="entry name" value="INNER MEMBRANE PROTEIN, PROBABLE PERMEASE"/>
    <property type="match status" value="1"/>
</dbReference>
<dbReference type="GO" id="GO:0005886">
    <property type="term" value="C:plasma membrane"/>
    <property type="evidence" value="ECO:0007669"/>
    <property type="project" value="TreeGrafter"/>
</dbReference>
<accession>A0AAJ1WQY2</accession>
<keyword evidence="4" id="KW-1185">Reference proteome</keyword>
<evidence type="ECO:0000259" key="2">
    <source>
        <dbReference type="Pfam" id="PF02698"/>
    </source>
</evidence>
<dbReference type="Proteomes" id="UP001238450">
    <property type="component" value="Unassembled WGS sequence"/>
</dbReference>
<sequence length="235" mass="27130">MKTLFFIVGLVIITTILWVILYIKGKRFALRNQLQKSDAIVVLAGTRGNIEFLNSKIYTAVQLYRKGWAPYIICSGKFSAKVDSHYPNLIPLEEIQEAVTNGRIQEKDVGVASTKWDASLGSEYMRHKALNMGIPAEHILIENKSLHTRENAEYVLEVLKENNLSRIILVTSAFHQLRTFLTFSKVFQPHGIEIINYYADEGEWHPNTWFFSKRNRKLVNSETQRIRLYRAKGDL</sequence>
<dbReference type="InterPro" id="IPR003848">
    <property type="entry name" value="DUF218"/>
</dbReference>
<feature type="transmembrane region" description="Helical" evidence="1">
    <location>
        <begin position="6"/>
        <end position="23"/>
    </location>
</feature>
<evidence type="ECO:0000313" key="3">
    <source>
        <dbReference type="EMBL" id="MDQ0418002.1"/>
    </source>
</evidence>
<organism evidence="3 4">
    <name type="scientific">Croceifilum oryzae</name>
    <dbReference type="NCBI Taxonomy" id="1553429"/>
    <lineage>
        <taxon>Bacteria</taxon>
        <taxon>Bacillati</taxon>
        <taxon>Bacillota</taxon>
        <taxon>Bacilli</taxon>
        <taxon>Bacillales</taxon>
        <taxon>Thermoactinomycetaceae</taxon>
        <taxon>Croceifilum</taxon>
    </lineage>
</organism>
<keyword evidence="1" id="KW-0812">Transmembrane</keyword>
<keyword evidence="1" id="KW-1133">Transmembrane helix</keyword>
<dbReference type="EMBL" id="JAUSUV010000008">
    <property type="protein sequence ID" value="MDQ0418002.1"/>
    <property type="molecule type" value="Genomic_DNA"/>
</dbReference>
<keyword evidence="1" id="KW-0472">Membrane</keyword>
<reference evidence="3 4" key="1">
    <citation type="submission" date="2023-07" db="EMBL/GenBank/DDBJ databases">
        <title>Genomic Encyclopedia of Type Strains, Phase IV (KMG-IV): sequencing the most valuable type-strain genomes for metagenomic binning, comparative biology and taxonomic classification.</title>
        <authorList>
            <person name="Goeker M."/>
        </authorList>
    </citation>
    <scope>NUCLEOTIDE SEQUENCE [LARGE SCALE GENOMIC DNA]</scope>
    <source>
        <strain evidence="3 4">DSM 46876</strain>
    </source>
</reference>
<evidence type="ECO:0000313" key="4">
    <source>
        <dbReference type="Proteomes" id="UP001238450"/>
    </source>
</evidence>
<dbReference type="InterPro" id="IPR014729">
    <property type="entry name" value="Rossmann-like_a/b/a_fold"/>
</dbReference>
<comment type="caution">
    <text evidence="3">The sequence shown here is derived from an EMBL/GenBank/DDBJ whole genome shotgun (WGS) entry which is preliminary data.</text>
</comment>
<evidence type="ECO:0000256" key="1">
    <source>
        <dbReference type="SAM" id="Phobius"/>
    </source>
</evidence>
<name>A0AAJ1WQY2_9BACL</name>